<feature type="transmembrane region" description="Helical" evidence="1">
    <location>
        <begin position="76"/>
        <end position="95"/>
    </location>
</feature>
<name>A0A9D1UI75_9BACT</name>
<protein>
    <submittedName>
        <fullName evidence="2">M50 family metallopeptidase</fullName>
    </submittedName>
</protein>
<dbReference type="PANTHER" id="PTHR33979">
    <property type="entry name" value="OS02G0221600 PROTEIN"/>
    <property type="match status" value="1"/>
</dbReference>
<keyword evidence="1" id="KW-1133">Transmembrane helix</keyword>
<evidence type="ECO:0000313" key="3">
    <source>
        <dbReference type="Proteomes" id="UP000824267"/>
    </source>
</evidence>
<feature type="transmembrane region" description="Helical" evidence="1">
    <location>
        <begin position="149"/>
        <end position="173"/>
    </location>
</feature>
<evidence type="ECO:0000313" key="2">
    <source>
        <dbReference type="EMBL" id="HIW87345.1"/>
    </source>
</evidence>
<dbReference type="EMBL" id="DXGG01000122">
    <property type="protein sequence ID" value="HIW87345.1"/>
    <property type="molecule type" value="Genomic_DNA"/>
</dbReference>
<keyword evidence="1" id="KW-0812">Transmembrane</keyword>
<dbReference type="PANTHER" id="PTHR33979:SF2">
    <property type="entry name" value="PEPTIDASE M50B-LIKE-DOMAIN-CONTAINING PROTEIN"/>
    <property type="match status" value="1"/>
</dbReference>
<dbReference type="Pfam" id="PF13398">
    <property type="entry name" value="Peptidase_M50B"/>
    <property type="match status" value="1"/>
</dbReference>
<accession>A0A9D1UI75</accession>
<organism evidence="2 3">
    <name type="scientific">Candidatus Onthomorpha intestinigallinarum</name>
    <dbReference type="NCBI Taxonomy" id="2840880"/>
    <lineage>
        <taxon>Bacteria</taxon>
        <taxon>Pseudomonadati</taxon>
        <taxon>Bacteroidota</taxon>
        <taxon>Bacteroidia</taxon>
        <taxon>Bacteroidales</taxon>
        <taxon>Candidatus Onthomorpha</taxon>
    </lineage>
</organism>
<reference evidence="2" key="2">
    <citation type="submission" date="2021-04" db="EMBL/GenBank/DDBJ databases">
        <authorList>
            <person name="Gilroy R."/>
        </authorList>
    </citation>
    <scope>NUCLEOTIDE SEQUENCE</scope>
    <source>
        <strain evidence="2">Gambia16-930</strain>
    </source>
</reference>
<proteinExistence type="predicted"/>
<evidence type="ECO:0000256" key="1">
    <source>
        <dbReference type="SAM" id="Phobius"/>
    </source>
</evidence>
<gene>
    <name evidence="2" type="ORF">IAC47_03620</name>
</gene>
<comment type="caution">
    <text evidence="2">The sequence shown here is derived from an EMBL/GenBank/DDBJ whole genome shotgun (WGS) entry which is preliminary data.</text>
</comment>
<feature type="transmembrane region" description="Helical" evidence="1">
    <location>
        <begin position="194"/>
        <end position="216"/>
    </location>
</feature>
<keyword evidence="1" id="KW-0472">Membrane</keyword>
<feature type="transmembrane region" description="Helical" evidence="1">
    <location>
        <begin position="6"/>
        <end position="22"/>
    </location>
</feature>
<dbReference type="Proteomes" id="UP000824267">
    <property type="component" value="Unassembled WGS sequence"/>
</dbReference>
<dbReference type="AlphaFoldDB" id="A0A9D1UI75"/>
<reference evidence="2" key="1">
    <citation type="journal article" date="2021" name="PeerJ">
        <title>Extensive microbial diversity within the chicken gut microbiome revealed by metagenomics and culture.</title>
        <authorList>
            <person name="Gilroy R."/>
            <person name="Ravi A."/>
            <person name="Getino M."/>
            <person name="Pursley I."/>
            <person name="Horton D.L."/>
            <person name="Alikhan N.F."/>
            <person name="Baker D."/>
            <person name="Gharbi K."/>
            <person name="Hall N."/>
            <person name="Watson M."/>
            <person name="Adriaenssens E.M."/>
            <person name="Foster-Nyarko E."/>
            <person name="Jarju S."/>
            <person name="Secka A."/>
            <person name="Antonio M."/>
            <person name="Oren A."/>
            <person name="Chaudhuri R.R."/>
            <person name="La Ragione R."/>
            <person name="Hildebrand F."/>
            <person name="Pallen M.J."/>
        </authorList>
    </citation>
    <scope>NUCLEOTIDE SEQUENCE</scope>
    <source>
        <strain evidence="2">Gambia16-930</strain>
    </source>
</reference>
<feature type="transmembrane region" description="Helical" evidence="1">
    <location>
        <begin position="101"/>
        <end position="119"/>
    </location>
</feature>
<sequence>MQQIPLYLKAIIPVAVFILMQIKPLGIWLKTVCTFFHETSHALTALLLGNKVKNIELHDTTSGVCTSTSKSKFKTFLTSLAGYTLCSFIPLAIIFVINNRYVQASFLILAIFTFLNIILYMRGGYALLWSLVFACINLLLYWLPISGTVLIYVLYCYLWVVAIDNTASCMSLLKCSLQKPKQSGDCTNLQKITGIPAFLWAVVFFAVNITALYFALKAIFHIKIL</sequence>
<dbReference type="InterPro" id="IPR049500">
    <property type="entry name" value="Peptidase_M50B-like"/>
</dbReference>